<sequence length="198" mass="22251">MNCIKNNQIVELCWLERPSAEVAPDLIGCSLVRQMADGEIIRGLIVETEAYGENDPACHAYRRRTGRNSVMFGEAGRTYVYLIYGIYHCLNVVTDRDGVPSAVLIRALQLESVPRWINERDRVKPSRIAAGPGKLCRALQIDSTLNAQVLQPGQPLWLEHRSSEFTPEIVQTTRIGLTQGIDLPWRWYLGNCSAVSKL</sequence>
<dbReference type="PANTHER" id="PTHR10429">
    <property type="entry name" value="DNA-3-METHYLADENINE GLYCOSYLASE"/>
    <property type="match status" value="1"/>
</dbReference>
<organism evidence="6 7">
    <name type="scientific">Funiculus sociatus GB2-A5</name>
    <dbReference type="NCBI Taxonomy" id="2933946"/>
    <lineage>
        <taxon>Bacteria</taxon>
        <taxon>Bacillati</taxon>
        <taxon>Cyanobacteriota</taxon>
        <taxon>Cyanophyceae</taxon>
        <taxon>Coleofasciculales</taxon>
        <taxon>Coleofasciculaceae</taxon>
        <taxon>Funiculus</taxon>
    </lineage>
</organism>
<accession>A0ABV0JKH4</accession>
<keyword evidence="7" id="KW-1185">Reference proteome</keyword>
<proteinExistence type="inferred from homology"/>
<evidence type="ECO:0000313" key="7">
    <source>
        <dbReference type="Proteomes" id="UP001442494"/>
    </source>
</evidence>
<comment type="caution">
    <text evidence="6">The sequence shown here is derived from an EMBL/GenBank/DDBJ whole genome shotgun (WGS) entry which is preliminary data.</text>
</comment>
<dbReference type="CDD" id="cd00540">
    <property type="entry name" value="AAG"/>
    <property type="match status" value="1"/>
</dbReference>
<gene>
    <name evidence="6" type="ORF">NDI37_05625</name>
</gene>
<dbReference type="HAMAP" id="MF_00527">
    <property type="entry name" value="3MGH"/>
    <property type="match status" value="1"/>
</dbReference>
<evidence type="ECO:0000313" key="6">
    <source>
        <dbReference type="EMBL" id="MEP0863941.1"/>
    </source>
</evidence>
<keyword evidence="3 5" id="KW-0378">Hydrolase</keyword>
<evidence type="ECO:0000256" key="3">
    <source>
        <dbReference type="ARBA" id="ARBA00022801"/>
    </source>
</evidence>
<keyword evidence="2 5" id="KW-0227">DNA damage</keyword>
<dbReference type="EC" id="3.2.2.-" evidence="5"/>
<keyword evidence="4 5" id="KW-0234">DNA repair</keyword>
<name>A0ABV0JKH4_9CYAN</name>
<dbReference type="NCBIfam" id="TIGR00567">
    <property type="entry name" value="3mg"/>
    <property type="match status" value="1"/>
</dbReference>
<evidence type="ECO:0000256" key="2">
    <source>
        <dbReference type="ARBA" id="ARBA00022763"/>
    </source>
</evidence>
<comment type="similarity">
    <text evidence="1 5">Belongs to the DNA glycosylase MPG family.</text>
</comment>
<evidence type="ECO:0000256" key="4">
    <source>
        <dbReference type="ARBA" id="ARBA00023204"/>
    </source>
</evidence>
<reference evidence="6 7" key="1">
    <citation type="submission" date="2022-04" db="EMBL/GenBank/DDBJ databases">
        <title>Positive selection, recombination, and allopatry shape intraspecific diversity of widespread and dominant cyanobacteria.</title>
        <authorList>
            <person name="Wei J."/>
            <person name="Shu W."/>
            <person name="Hu C."/>
        </authorList>
    </citation>
    <scope>NUCLEOTIDE SEQUENCE [LARGE SCALE GENOMIC DNA]</scope>
    <source>
        <strain evidence="6 7">GB2-A5</strain>
    </source>
</reference>
<dbReference type="Gene3D" id="3.10.300.10">
    <property type="entry name" value="Methylpurine-DNA glycosylase (MPG)"/>
    <property type="match status" value="1"/>
</dbReference>
<dbReference type="Proteomes" id="UP001442494">
    <property type="component" value="Unassembled WGS sequence"/>
</dbReference>
<dbReference type="SUPFAM" id="SSF50486">
    <property type="entry name" value="FMT C-terminal domain-like"/>
    <property type="match status" value="1"/>
</dbReference>
<evidence type="ECO:0000256" key="1">
    <source>
        <dbReference type="ARBA" id="ARBA00009232"/>
    </source>
</evidence>
<dbReference type="PANTHER" id="PTHR10429:SF0">
    <property type="entry name" value="DNA-3-METHYLADENINE GLYCOSYLASE"/>
    <property type="match status" value="1"/>
</dbReference>
<dbReference type="InterPro" id="IPR011034">
    <property type="entry name" value="Formyl_transferase-like_C_sf"/>
</dbReference>
<evidence type="ECO:0000256" key="5">
    <source>
        <dbReference type="HAMAP-Rule" id="MF_00527"/>
    </source>
</evidence>
<dbReference type="RefSeq" id="WP_190417648.1">
    <property type="nucleotide sequence ID" value="NZ_JAMPKK010000008.1"/>
</dbReference>
<protein>
    <recommendedName>
        <fullName evidence="5">Putative 3-methyladenine DNA glycosylase</fullName>
        <ecNumber evidence="5">3.2.2.-</ecNumber>
    </recommendedName>
</protein>
<dbReference type="InterPro" id="IPR036995">
    <property type="entry name" value="MPG_sf"/>
</dbReference>
<dbReference type="Pfam" id="PF02245">
    <property type="entry name" value="Pur_DNA_glyco"/>
    <property type="match status" value="1"/>
</dbReference>
<dbReference type="InterPro" id="IPR003180">
    <property type="entry name" value="MPG"/>
</dbReference>
<dbReference type="EMBL" id="JAMPKK010000008">
    <property type="protein sequence ID" value="MEP0863941.1"/>
    <property type="molecule type" value="Genomic_DNA"/>
</dbReference>